<dbReference type="Proteomes" id="UP000034837">
    <property type="component" value="Unassembled WGS sequence"/>
</dbReference>
<comment type="caution">
    <text evidence="1">The sequence shown here is derived from an EMBL/GenBank/DDBJ whole genome shotgun (WGS) entry which is preliminary data.</text>
</comment>
<proteinExistence type="predicted"/>
<dbReference type="EMBL" id="LCDO01000006">
    <property type="protein sequence ID" value="KKS56778.1"/>
    <property type="molecule type" value="Genomic_DNA"/>
</dbReference>
<sequence>MERLPRNVILDPSFLQLLGTTVVPQVAGDFVARERFLEGEDSRFVLDDNFKAWFLGKVEPAIQAGSASEKSLISCLLLKGTFDPNLIKEIGEEERAKTFLSVIWTLLERQNVDEDGALLTTREYANIFFAYDVREVLRSVGVSHGFKGWHINAFPTTHVKAWAQGNRVFFEER</sequence>
<dbReference type="AlphaFoldDB" id="A0A0G1D438"/>
<accession>A0A0G1D438</accession>
<evidence type="ECO:0000313" key="1">
    <source>
        <dbReference type="EMBL" id="KKS56778.1"/>
    </source>
</evidence>
<organism evidence="1 2">
    <name type="scientific">Candidatus Magasanikbacteria bacterium GW2011_GWA2_42_32</name>
    <dbReference type="NCBI Taxonomy" id="1619039"/>
    <lineage>
        <taxon>Bacteria</taxon>
        <taxon>Candidatus Magasanikiibacteriota</taxon>
    </lineage>
</organism>
<name>A0A0G1D438_9BACT</name>
<protein>
    <submittedName>
        <fullName evidence="1">Uncharacterized protein</fullName>
    </submittedName>
</protein>
<reference evidence="1 2" key="1">
    <citation type="journal article" date="2015" name="Nature">
        <title>rRNA introns, odd ribosomes, and small enigmatic genomes across a large radiation of phyla.</title>
        <authorList>
            <person name="Brown C.T."/>
            <person name="Hug L.A."/>
            <person name="Thomas B.C."/>
            <person name="Sharon I."/>
            <person name="Castelle C.J."/>
            <person name="Singh A."/>
            <person name="Wilkins M.J."/>
            <person name="Williams K.H."/>
            <person name="Banfield J.F."/>
        </authorList>
    </citation>
    <scope>NUCLEOTIDE SEQUENCE [LARGE SCALE GENOMIC DNA]</scope>
</reference>
<evidence type="ECO:0000313" key="2">
    <source>
        <dbReference type="Proteomes" id="UP000034837"/>
    </source>
</evidence>
<gene>
    <name evidence="1" type="ORF">UV20_C0006G0061</name>
</gene>